<organism evidence="3">
    <name type="scientific">uncultured marine thaumarchaeote KM3_200_B02</name>
    <dbReference type="NCBI Taxonomy" id="1456093"/>
    <lineage>
        <taxon>Archaea</taxon>
        <taxon>Nitrososphaerota</taxon>
        <taxon>environmental samples</taxon>
    </lineage>
</organism>
<dbReference type="GO" id="GO:0005829">
    <property type="term" value="C:cytosol"/>
    <property type="evidence" value="ECO:0007669"/>
    <property type="project" value="TreeGrafter"/>
</dbReference>
<evidence type="ECO:0000313" key="3">
    <source>
        <dbReference type="EMBL" id="AIF07172.1"/>
    </source>
</evidence>
<dbReference type="InterPro" id="IPR001650">
    <property type="entry name" value="Helicase_C-like"/>
</dbReference>
<evidence type="ECO:0000259" key="1">
    <source>
        <dbReference type="PROSITE" id="PS51192"/>
    </source>
</evidence>
<dbReference type="GO" id="GO:0140097">
    <property type="term" value="F:catalytic activity, acting on DNA"/>
    <property type="evidence" value="ECO:0007669"/>
    <property type="project" value="UniProtKB-ARBA"/>
</dbReference>
<dbReference type="InterPro" id="IPR014001">
    <property type="entry name" value="Helicase_ATP-bd"/>
</dbReference>
<feature type="domain" description="Helicase C-terminal" evidence="2">
    <location>
        <begin position="475"/>
        <end position="627"/>
    </location>
</feature>
<sequence length="628" mass="71547">MSNKKFTASKEDKEEAGNRLKEILFGGKNDDAVKEWLRDYLEDRAPGVEKILASDKDEDADEIADEELPRTLVDMFTSEIFEGEYGYRLRDKILTILLEKGEYKIIRHIWEGSSVAKKNVVEDMKKKFAKNKLEVATQLVKCLEDHQRHPWRPGGPYAERFVSELRLPRIFAGIKSSGRPSRLVEAVPKADIKDLKPFQKNMQKQIENILNRSGEETRAIVTLPTGAGKTRTVVEAVVQFLNKNGVDKNILWIAQSQEVCEQAVTCFRQIWEQNGRGETLNIFRAWGNNDIPTEDEHGIIVAGIQKLHSDKSMRELYRICGEEMLSAVFIDEAHHSVANSYIEVLDRLGITALLQEESHNNNDKVPLIGLTATPERTNDSETKKLITMYGKKRIYPAAKFKPDRDSGGKLFGDRWQDLRFMKKRLTELKFLADAKFHGIDPGKKFVMNEHETKDQERGGEKYVERIATEVERNRNIKKTIVGWAKEGKKILYFGTNVSQSNAMARILEKDNIMSVCITADTRYAARKLYVDAFNDKDSDDVQVMCNYNVLATGFDAPQIDVVIIARPSTSVVAYQQMVGRGLRGEVFGGNKGNRCDIVTVRDNIEKFNNQHLELGWETYDKEIKGGED</sequence>
<dbReference type="GO" id="GO:0004386">
    <property type="term" value="F:helicase activity"/>
    <property type="evidence" value="ECO:0007669"/>
    <property type="project" value="UniProtKB-KW"/>
</dbReference>
<accession>A0A075GY51</accession>
<dbReference type="AlphaFoldDB" id="A0A075GY51"/>
<dbReference type="InterPro" id="IPR050742">
    <property type="entry name" value="Helicase_Restrict-Modif_Enz"/>
</dbReference>
<dbReference type="GO" id="GO:0003677">
    <property type="term" value="F:DNA binding"/>
    <property type="evidence" value="ECO:0007669"/>
    <property type="project" value="InterPro"/>
</dbReference>
<reference evidence="3" key="1">
    <citation type="journal article" date="2014" name="Genome Biol. Evol.">
        <title>Pangenome evidence for extensive interdomain horizontal transfer affecting lineage core and shell genes in uncultured planktonic thaumarchaeota and euryarchaeota.</title>
        <authorList>
            <person name="Deschamps P."/>
            <person name="Zivanovic Y."/>
            <person name="Moreira D."/>
            <person name="Rodriguez-Valera F."/>
            <person name="Lopez-Garcia P."/>
        </authorList>
    </citation>
    <scope>NUCLEOTIDE SEQUENCE</scope>
</reference>
<dbReference type="PROSITE" id="PS51194">
    <property type="entry name" value="HELICASE_CTER"/>
    <property type="match status" value="1"/>
</dbReference>
<feature type="domain" description="Helicase ATP-binding" evidence="1">
    <location>
        <begin position="210"/>
        <end position="392"/>
    </location>
</feature>
<keyword evidence="3" id="KW-0378">Hydrolase</keyword>
<dbReference type="PANTHER" id="PTHR47396:SF1">
    <property type="entry name" value="ATP-DEPENDENT HELICASE IRC3-RELATED"/>
    <property type="match status" value="1"/>
</dbReference>
<dbReference type="SMART" id="SM00487">
    <property type="entry name" value="DEXDc"/>
    <property type="match status" value="1"/>
</dbReference>
<dbReference type="GO" id="GO:0016787">
    <property type="term" value="F:hydrolase activity"/>
    <property type="evidence" value="ECO:0007669"/>
    <property type="project" value="InterPro"/>
</dbReference>
<dbReference type="PANTHER" id="PTHR47396">
    <property type="entry name" value="TYPE I RESTRICTION ENZYME ECOKI R PROTEIN"/>
    <property type="match status" value="1"/>
</dbReference>
<dbReference type="Pfam" id="PF04851">
    <property type="entry name" value="ResIII"/>
    <property type="match status" value="1"/>
</dbReference>
<dbReference type="SUPFAM" id="SSF52540">
    <property type="entry name" value="P-loop containing nucleoside triphosphate hydrolases"/>
    <property type="match status" value="1"/>
</dbReference>
<dbReference type="Pfam" id="PF00271">
    <property type="entry name" value="Helicase_C"/>
    <property type="match status" value="1"/>
</dbReference>
<keyword evidence="3" id="KW-0547">Nucleotide-binding</keyword>
<proteinExistence type="predicted"/>
<dbReference type="Gene3D" id="3.40.50.300">
    <property type="entry name" value="P-loop containing nucleotide triphosphate hydrolases"/>
    <property type="match status" value="2"/>
</dbReference>
<protein>
    <submittedName>
        <fullName evidence="3">Superfamily II helicase</fullName>
    </submittedName>
</protein>
<dbReference type="GO" id="GO:0005524">
    <property type="term" value="F:ATP binding"/>
    <property type="evidence" value="ECO:0007669"/>
    <property type="project" value="InterPro"/>
</dbReference>
<dbReference type="InterPro" id="IPR006935">
    <property type="entry name" value="Helicase/UvrB_N"/>
</dbReference>
<name>A0A075GY51_9ARCH</name>
<dbReference type="PROSITE" id="PS51192">
    <property type="entry name" value="HELICASE_ATP_BIND_1"/>
    <property type="match status" value="1"/>
</dbReference>
<dbReference type="InterPro" id="IPR027417">
    <property type="entry name" value="P-loop_NTPase"/>
</dbReference>
<evidence type="ECO:0000259" key="2">
    <source>
        <dbReference type="PROSITE" id="PS51194"/>
    </source>
</evidence>
<dbReference type="SMART" id="SM00490">
    <property type="entry name" value="HELICc"/>
    <property type="match status" value="1"/>
</dbReference>
<keyword evidence="3" id="KW-0347">Helicase</keyword>
<keyword evidence="3" id="KW-0067">ATP-binding</keyword>
<dbReference type="EMBL" id="KF900793">
    <property type="protein sequence ID" value="AIF07172.1"/>
    <property type="molecule type" value="Genomic_DNA"/>
</dbReference>